<protein>
    <submittedName>
        <fullName evidence="12">Mitochondrial carrier</fullName>
    </submittedName>
</protein>
<dbReference type="GO" id="GO:0015217">
    <property type="term" value="F:ADP transmembrane transporter activity"/>
    <property type="evidence" value="ECO:0007669"/>
    <property type="project" value="TreeGrafter"/>
</dbReference>
<feature type="compositionally biased region" description="Acidic residues" evidence="10">
    <location>
        <begin position="152"/>
        <end position="167"/>
    </location>
</feature>
<dbReference type="GO" id="GO:0016020">
    <property type="term" value="C:membrane"/>
    <property type="evidence" value="ECO:0007669"/>
    <property type="project" value="UniProtKB-SubCell"/>
</dbReference>
<evidence type="ECO:0000256" key="6">
    <source>
        <dbReference type="ARBA" id="ARBA00022989"/>
    </source>
</evidence>
<dbReference type="InterPro" id="IPR023395">
    <property type="entry name" value="MCP_dom_sf"/>
</dbReference>
<dbReference type="Proteomes" id="UP001222325">
    <property type="component" value="Unassembled WGS sequence"/>
</dbReference>
<keyword evidence="5" id="KW-0677">Repeat</keyword>
<keyword evidence="13" id="KW-1185">Reference proteome</keyword>
<dbReference type="AlphaFoldDB" id="A0AAD6UHM9"/>
<evidence type="ECO:0000256" key="7">
    <source>
        <dbReference type="ARBA" id="ARBA00023136"/>
    </source>
</evidence>
<keyword evidence="6 11" id="KW-1133">Transmembrane helix</keyword>
<evidence type="ECO:0000256" key="1">
    <source>
        <dbReference type="ARBA" id="ARBA00004141"/>
    </source>
</evidence>
<feature type="transmembrane region" description="Helical" evidence="11">
    <location>
        <begin position="202"/>
        <end position="220"/>
    </location>
</feature>
<feature type="region of interest" description="Disordered" evidence="10">
    <location>
        <begin position="152"/>
        <end position="174"/>
    </location>
</feature>
<evidence type="ECO:0000256" key="3">
    <source>
        <dbReference type="ARBA" id="ARBA00022448"/>
    </source>
</evidence>
<evidence type="ECO:0000313" key="13">
    <source>
        <dbReference type="Proteomes" id="UP001222325"/>
    </source>
</evidence>
<comment type="similarity">
    <text evidence="2 9">Belongs to the mitochondrial carrier (TC 2.A.29) family.</text>
</comment>
<evidence type="ECO:0000256" key="5">
    <source>
        <dbReference type="ARBA" id="ARBA00022737"/>
    </source>
</evidence>
<dbReference type="InterPro" id="IPR052217">
    <property type="entry name" value="Mito/Peroxisomal_Carrier"/>
</dbReference>
<dbReference type="SUPFAM" id="SSF103506">
    <property type="entry name" value="Mitochondrial carrier"/>
    <property type="match status" value="1"/>
</dbReference>
<dbReference type="EMBL" id="JARJCN010000007">
    <property type="protein sequence ID" value="KAJ7099378.1"/>
    <property type="molecule type" value="Genomic_DNA"/>
</dbReference>
<proteinExistence type="inferred from homology"/>
<reference evidence="12" key="1">
    <citation type="submission" date="2023-03" db="EMBL/GenBank/DDBJ databases">
        <title>Massive genome expansion in bonnet fungi (Mycena s.s.) driven by repeated elements and novel gene families across ecological guilds.</title>
        <authorList>
            <consortium name="Lawrence Berkeley National Laboratory"/>
            <person name="Harder C.B."/>
            <person name="Miyauchi S."/>
            <person name="Viragh M."/>
            <person name="Kuo A."/>
            <person name="Thoen E."/>
            <person name="Andreopoulos B."/>
            <person name="Lu D."/>
            <person name="Skrede I."/>
            <person name="Drula E."/>
            <person name="Henrissat B."/>
            <person name="Morin E."/>
            <person name="Kohler A."/>
            <person name="Barry K."/>
            <person name="LaButti K."/>
            <person name="Morin E."/>
            <person name="Salamov A."/>
            <person name="Lipzen A."/>
            <person name="Mereny Z."/>
            <person name="Hegedus B."/>
            <person name="Baldrian P."/>
            <person name="Stursova M."/>
            <person name="Weitz H."/>
            <person name="Taylor A."/>
            <person name="Grigoriev I.V."/>
            <person name="Nagy L.G."/>
            <person name="Martin F."/>
            <person name="Kauserud H."/>
        </authorList>
    </citation>
    <scope>NUCLEOTIDE SEQUENCE</scope>
    <source>
        <strain evidence="12">CBHHK173m</strain>
    </source>
</reference>
<name>A0AAD6UHM9_9AGAR</name>
<dbReference type="PANTHER" id="PTHR45939">
    <property type="entry name" value="PEROXISOMAL MEMBRANE PROTEIN PMP34-RELATED"/>
    <property type="match status" value="1"/>
</dbReference>
<evidence type="ECO:0000256" key="8">
    <source>
        <dbReference type="PROSITE-ProRule" id="PRU00282"/>
    </source>
</evidence>
<feature type="transmembrane region" description="Helical" evidence="11">
    <location>
        <begin position="232"/>
        <end position="252"/>
    </location>
</feature>
<evidence type="ECO:0000256" key="11">
    <source>
        <dbReference type="SAM" id="Phobius"/>
    </source>
</evidence>
<comment type="caution">
    <text evidence="12">The sequence shown here is derived from an EMBL/GenBank/DDBJ whole genome shotgun (WGS) entry which is preliminary data.</text>
</comment>
<dbReference type="InterPro" id="IPR018108">
    <property type="entry name" value="MCP_transmembrane"/>
</dbReference>
<feature type="repeat" description="Solcar" evidence="8">
    <location>
        <begin position="229"/>
        <end position="347"/>
    </location>
</feature>
<dbReference type="Gene3D" id="1.50.40.10">
    <property type="entry name" value="Mitochondrial carrier domain"/>
    <property type="match status" value="1"/>
</dbReference>
<evidence type="ECO:0000313" key="12">
    <source>
        <dbReference type="EMBL" id="KAJ7099378.1"/>
    </source>
</evidence>
<feature type="repeat" description="Solcar" evidence="8">
    <location>
        <begin position="118"/>
        <end position="223"/>
    </location>
</feature>
<evidence type="ECO:0000256" key="9">
    <source>
        <dbReference type="RuleBase" id="RU000488"/>
    </source>
</evidence>
<dbReference type="Pfam" id="PF00153">
    <property type="entry name" value="Mito_carr"/>
    <property type="match status" value="3"/>
</dbReference>
<evidence type="ECO:0000256" key="4">
    <source>
        <dbReference type="ARBA" id="ARBA00022692"/>
    </source>
</evidence>
<keyword evidence="4 8" id="KW-0812">Transmembrane</keyword>
<organism evidence="12 13">
    <name type="scientific">Mycena belliarum</name>
    <dbReference type="NCBI Taxonomy" id="1033014"/>
    <lineage>
        <taxon>Eukaryota</taxon>
        <taxon>Fungi</taxon>
        <taxon>Dikarya</taxon>
        <taxon>Basidiomycota</taxon>
        <taxon>Agaricomycotina</taxon>
        <taxon>Agaricomycetes</taxon>
        <taxon>Agaricomycetidae</taxon>
        <taxon>Agaricales</taxon>
        <taxon>Marasmiineae</taxon>
        <taxon>Mycenaceae</taxon>
        <taxon>Mycena</taxon>
    </lineage>
</organism>
<dbReference type="PROSITE" id="PS50920">
    <property type="entry name" value="SOLCAR"/>
    <property type="match status" value="3"/>
</dbReference>
<comment type="subcellular location">
    <subcellularLocation>
        <location evidence="1">Membrane</location>
        <topology evidence="1">Multi-pass membrane protein</topology>
    </subcellularLocation>
</comment>
<sequence>MTSTLPPLVQAFSGAIGSASANTLTYPLDLVTTRLQLDSPQKARRSTGLYRAIRILRGIIRKHGVQDLYSGLGTDTGATLLANFLYFYCYAFLRYLLTRRRLTLNPKASARSATPHKPSLLEEVLLGFVAGIASRAVSTPLNIVTLRLQAENDNDNDNDNDNEDEETASEKSAELSGAGVASVVKKIYNEQGVGGFWRGFKMTMLLSLNPALTLALFQLYRRVLGHANPTPTQAFLGAAVSNSIAAGLLYPLMLAKTRVQATAATSMRAVLHDAYAGTARASEPATGAAHAGVGQDVKSGGSLSQGGKENLAGRGLAGLYQGLEMQILKGFLSQGVTFLVKGRVEEAVVALYARRTRSG</sequence>
<keyword evidence="7 8" id="KW-0472">Membrane</keyword>
<feature type="repeat" description="Solcar" evidence="8">
    <location>
        <begin position="5"/>
        <end position="96"/>
    </location>
</feature>
<evidence type="ECO:0000256" key="2">
    <source>
        <dbReference type="ARBA" id="ARBA00006375"/>
    </source>
</evidence>
<keyword evidence="3 9" id="KW-0813">Transport</keyword>
<accession>A0AAD6UHM9</accession>
<evidence type="ECO:0000256" key="10">
    <source>
        <dbReference type="SAM" id="MobiDB-lite"/>
    </source>
</evidence>
<gene>
    <name evidence="12" type="ORF">B0H15DRAFT_900618</name>
</gene>
<dbReference type="PANTHER" id="PTHR45939:SF2">
    <property type="entry name" value="CARRIER PROTEIN, PUTATIVE (AFU_ORTHOLOGUE AFUA_2G13870)-RELATED"/>
    <property type="match status" value="1"/>
</dbReference>
<feature type="transmembrane region" description="Helical" evidence="11">
    <location>
        <begin position="78"/>
        <end position="97"/>
    </location>
</feature>